<feature type="domain" description="YjeF N-terminal" evidence="21">
    <location>
        <begin position="10"/>
        <end position="213"/>
    </location>
</feature>
<protein>
    <recommendedName>
        <fullName evidence="19">Bifunctional NAD(P)H-hydrate repair enzyme</fullName>
    </recommendedName>
    <alternativeName>
        <fullName evidence="19">Nicotinamide nucleotide repair protein</fullName>
    </alternativeName>
    <domain>
        <recommendedName>
            <fullName evidence="19">ADP-dependent (S)-NAD(P)H-hydrate dehydratase</fullName>
            <ecNumber evidence="19">4.2.1.136</ecNumber>
        </recommendedName>
        <alternativeName>
            <fullName evidence="19">ADP-dependent NAD(P)HX dehydratase</fullName>
        </alternativeName>
    </domain>
    <domain>
        <recommendedName>
            <fullName evidence="19">NAD(P)H-hydrate epimerase</fullName>
            <ecNumber evidence="19">5.1.99.6</ecNumber>
        </recommendedName>
    </domain>
</protein>
<feature type="binding site" evidence="18">
    <location>
        <position position="123"/>
    </location>
    <ligand>
        <name>K(+)</name>
        <dbReference type="ChEBI" id="CHEBI:29103"/>
    </ligand>
</feature>
<keyword evidence="8 17" id="KW-0521">NADP</keyword>
<evidence type="ECO:0000256" key="15">
    <source>
        <dbReference type="ARBA" id="ARBA00048238"/>
    </source>
</evidence>
<feature type="binding site" evidence="18">
    <location>
        <position position="156"/>
    </location>
    <ligand>
        <name>(6S)-NADPHX</name>
        <dbReference type="ChEBI" id="CHEBI:64076"/>
    </ligand>
</feature>
<comment type="catalytic activity">
    <reaction evidence="16 17 19">
        <text>(6S)-NADPHX + ADP = AMP + phosphate + NADPH + H(+)</text>
        <dbReference type="Rhea" id="RHEA:32235"/>
        <dbReference type="ChEBI" id="CHEBI:15378"/>
        <dbReference type="ChEBI" id="CHEBI:43474"/>
        <dbReference type="ChEBI" id="CHEBI:57783"/>
        <dbReference type="ChEBI" id="CHEBI:64076"/>
        <dbReference type="ChEBI" id="CHEBI:456215"/>
        <dbReference type="ChEBI" id="CHEBI:456216"/>
        <dbReference type="EC" id="4.2.1.136"/>
    </reaction>
</comment>
<comment type="function">
    <text evidence="14 19">Bifunctional enzyme that catalyzes the epimerization of the S- and R-forms of NAD(P)HX and the dehydration of the S-form of NAD(P)HX at the expense of ADP, which is converted to AMP. This allows the repair of both epimers of NAD(P)HX, a damaged form of NAD(P)H that is a result of enzymatic or heat-dependent hydration.</text>
</comment>
<comment type="function">
    <text evidence="18">Catalyzes the epimerization of the S- and R-forms of NAD(P)HX, a damaged form of NAD(P)H that is a result of enzymatic or heat-dependent hydration. This is a prerequisite for the S-specific NAD(P)H-hydrate dehydratase to allow the repair of both epimers of NAD(P)HX.</text>
</comment>
<evidence type="ECO:0000259" key="20">
    <source>
        <dbReference type="PROSITE" id="PS51383"/>
    </source>
</evidence>
<feature type="binding site" evidence="18">
    <location>
        <position position="159"/>
    </location>
    <ligand>
        <name>K(+)</name>
        <dbReference type="ChEBI" id="CHEBI:29103"/>
    </ligand>
</feature>
<feature type="binding site" evidence="18">
    <location>
        <position position="59"/>
    </location>
    <ligand>
        <name>K(+)</name>
        <dbReference type="ChEBI" id="CHEBI:29103"/>
    </ligand>
</feature>
<sequence length="516" mass="56093">MKKIVDSQQMKQIDDYAIETIGIPSLVLMENAANQVVHHMADHISQEDIILVACGSGNNGGDGMAIARILLNRGYQVDVFFAGKESSLTTETAKQMAIIEKLDMVIWDSIDEINISNYTIVVDALIGIGLQADLSDDYMTVVNKINEHEGLVFAVDMPTGILADNGTVMKVAVQADYTISFGYRKIGQLLFPGSDYCGEVSIADIGFPPVAMESVSSHYYSYDQSDLAKVPRRKAYSNKGTFGRVLVIAGSENMSGAAYLSAKAAYRTGAGFVEVLTTESNRNIIQAQVPEAVLTTYNPDLLDDVDEKNKIKEAILRSDTIVIGPGIGIQETSHQLLDLVTLYVENPVVFDADAINVISNYYDTFPLLRNNTCVRLNEFSNTLPAQSIITPHLKELARLMDRSVSDLQDSLLTTADQCAKDSNLIYAIKDARTIVTHDHERYINDSGNSGMATAGSGDVLTGIIAGLLAQGLEPFEAAKLAVYIHGLAGDQAAKEKNEYSMMASDIIEALHVVLKK</sequence>
<dbReference type="InterPro" id="IPR029056">
    <property type="entry name" value="Ribokinase-like"/>
</dbReference>
<dbReference type="Gene3D" id="3.40.1190.20">
    <property type="match status" value="1"/>
</dbReference>
<comment type="similarity">
    <text evidence="17">Belongs to the NnrD/CARKD family.</text>
</comment>
<keyword evidence="5 18" id="KW-0479">Metal-binding</keyword>
<feature type="binding site" evidence="18">
    <location>
        <position position="138"/>
    </location>
    <ligand>
        <name>(6S)-NADPHX</name>
        <dbReference type="ChEBI" id="CHEBI:64076"/>
    </ligand>
</feature>
<keyword evidence="9 18" id="KW-0630">Potassium</keyword>
<feature type="binding site" evidence="18">
    <location>
        <begin position="127"/>
        <end position="133"/>
    </location>
    <ligand>
        <name>(6S)-NADPHX</name>
        <dbReference type="ChEBI" id="CHEBI:64076"/>
    </ligand>
</feature>
<dbReference type="PIRSF" id="PIRSF017184">
    <property type="entry name" value="Nnr"/>
    <property type="match status" value="1"/>
</dbReference>
<dbReference type="GO" id="GO:0110051">
    <property type="term" value="P:metabolite repair"/>
    <property type="evidence" value="ECO:0007669"/>
    <property type="project" value="TreeGrafter"/>
</dbReference>
<keyword evidence="12 17" id="KW-0456">Lyase</keyword>
<evidence type="ECO:0000256" key="11">
    <source>
        <dbReference type="ARBA" id="ARBA00023235"/>
    </source>
</evidence>
<dbReference type="InterPro" id="IPR000631">
    <property type="entry name" value="CARKD"/>
</dbReference>
<comment type="similarity">
    <text evidence="18">Belongs to the NnrE/AIBP family.</text>
</comment>
<comment type="catalytic activity">
    <reaction evidence="2 18 19">
        <text>(6R)-NADPHX = (6S)-NADPHX</text>
        <dbReference type="Rhea" id="RHEA:32227"/>
        <dbReference type="ChEBI" id="CHEBI:64076"/>
        <dbReference type="ChEBI" id="CHEBI:64077"/>
        <dbReference type="EC" id="5.1.99.6"/>
    </reaction>
</comment>
<evidence type="ECO:0000256" key="17">
    <source>
        <dbReference type="HAMAP-Rule" id="MF_01965"/>
    </source>
</evidence>
<comment type="catalytic activity">
    <reaction evidence="1 18 19">
        <text>(6R)-NADHX = (6S)-NADHX</text>
        <dbReference type="Rhea" id="RHEA:32215"/>
        <dbReference type="ChEBI" id="CHEBI:64074"/>
        <dbReference type="ChEBI" id="CHEBI:64075"/>
        <dbReference type="EC" id="5.1.99.6"/>
    </reaction>
</comment>
<dbReference type="PROSITE" id="PS51383">
    <property type="entry name" value="YJEF_C_3"/>
    <property type="match status" value="1"/>
</dbReference>
<evidence type="ECO:0000256" key="14">
    <source>
        <dbReference type="ARBA" id="ARBA00025153"/>
    </source>
</evidence>
<dbReference type="Pfam" id="PF01256">
    <property type="entry name" value="Carb_kinase"/>
    <property type="match status" value="1"/>
</dbReference>
<dbReference type="CDD" id="cd01171">
    <property type="entry name" value="YXKO-related"/>
    <property type="match status" value="1"/>
</dbReference>
<evidence type="ECO:0000256" key="3">
    <source>
        <dbReference type="ARBA" id="ARBA00006001"/>
    </source>
</evidence>
<feature type="binding site" evidence="17">
    <location>
        <position position="326"/>
    </location>
    <ligand>
        <name>(6S)-NADPHX</name>
        <dbReference type="ChEBI" id="CHEBI:64076"/>
    </ligand>
</feature>
<dbReference type="GO" id="GO:0052856">
    <property type="term" value="F:NAD(P)HX epimerase activity"/>
    <property type="evidence" value="ECO:0007669"/>
    <property type="project" value="UniProtKB-UniRule"/>
</dbReference>
<feature type="binding site" evidence="17">
    <location>
        <position position="392"/>
    </location>
    <ligand>
        <name>(6S)-NADPHX</name>
        <dbReference type="ChEBI" id="CHEBI:64076"/>
    </ligand>
</feature>
<dbReference type="PANTHER" id="PTHR12592">
    <property type="entry name" value="ATP-DEPENDENT (S)-NAD(P)H-HYDRATE DEHYDRATASE FAMILY MEMBER"/>
    <property type="match status" value="1"/>
</dbReference>
<gene>
    <name evidence="17" type="primary">nnrD</name>
    <name evidence="18" type="synonym">nnrE</name>
    <name evidence="22" type="ORF">G7057_03490</name>
</gene>
<evidence type="ECO:0000256" key="10">
    <source>
        <dbReference type="ARBA" id="ARBA00023027"/>
    </source>
</evidence>
<dbReference type="GO" id="GO:0046872">
    <property type="term" value="F:metal ion binding"/>
    <property type="evidence" value="ECO:0007669"/>
    <property type="project" value="UniProtKB-UniRule"/>
</dbReference>
<dbReference type="PROSITE" id="PS01050">
    <property type="entry name" value="YJEF_C_2"/>
    <property type="match status" value="1"/>
</dbReference>
<dbReference type="EC" id="4.2.1.136" evidence="19"/>
<accession>A0A6G7K8Q0</accession>
<dbReference type="AlphaFoldDB" id="A0A6G7K8Q0"/>
<comment type="subunit">
    <text evidence="17">Homotetramer.</text>
</comment>
<dbReference type="EMBL" id="CP049740">
    <property type="protein sequence ID" value="QII81630.1"/>
    <property type="molecule type" value="Genomic_DNA"/>
</dbReference>
<keyword evidence="23" id="KW-1185">Reference proteome</keyword>
<dbReference type="InterPro" id="IPR036652">
    <property type="entry name" value="YjeF_N_dom_sf"/>
</dbReference>
<evidence type="ECO:0000256" key="19">
    <source>
        <dbReference type="PIRNR" id="PIRNR017184"/>
    </source>
</evidence>
<comment type="similarity">
    <text evidence="3 19">In the N-terminal section; belongs to the NnrE/AIBP family.</text>
</comment>
<comment type="cofactor">
    <cofactor evidence="18 19">
        <name>K(+)</name>
        <dbReference type="ChEBI" id="CHEBI:29103"/>
    </cofactor>
    <text evidence="18 19">Binds 1 potassium ion per subunit.</text>
</comment>
<dbReference type="InterPro" id="IPR017953">
    <property type="entry name" value="Carbohydrate_kinase_pred_CS"/>
</dbReference>
<dbReference type="NCBIfam" id="TIGR00197">
    <property type="entry name" value="yjeF_nterm"/>
    <property type="match status" value="1"/>
</dbReference>
<dbReference type="NCBIfam" id="TIGR00196">
    <property type="entry name" value="yjeF_cterm"/>
    <property type="match status" value="1"/>
</dbReference>
<feature type="binding site" evidence="17">
    <location>
        <begin position="429"/>
        <end position="433"/>
    </location>
    <ligand>
        <name>AMP</name>
        <dbReference type="ChEBI" id="CHEBI:456215"/>
    </ligand>
</feature>
<proteinExistence type="inferred from homology"/>
<reference evidence="22 23" key="1">
    <citation type="journal article" date="2017" name="Int. J. Syst. Evol. Microbiol.">
        <title>Jeotgalibaca porci sp. nov. and Jeotgalibaca arthritidis sp. nov., isolated from pigs, and emended description of the genus Jeotgalibaca.</title>
        <authorList>
            <person name="Zamora L."/>
            <person name="Perez-Sancho M."/>
            <person name="Dominguez L."/>
            <person name="Fernandez-Garayzabal J.F."/>
            <person name="Vela A.I."/>
        </authorList>
    </citation>
    <scope>NUCLEOTIDE SEQUENCE [LARGE SCALE GENOMIC DNA]</scope>
    <source>
        <strain evidence="22 23">CECT 9157</strain>
    </source>
</reference>
<evidence type="ECO:0000256" key="18">
    <source>
        <dbReference type="HAMAP-Rule" id="MF_01966"/>
    </source>
</evidence>
<evidence type="ECO:0000256" key="2">
    <source>
        <dbReference type="ARBA" id="ARBA00000909"/>
    </source>
</evidence>
<evidence type="ECO:0000256" key="16">
    <source>
        <dbReference type="ARBA" id="ARBA00049209"/>
    </source>
</evidence>
<dbReference type="PROSITE" id="PS51385">
    <property type="entry name" value="YJEF_N"/>
    <property type="match status" value="1"/>
</dbReference>
<evidence type="ECO:0000256" key="6">
    <source>
        <dbReference type="ARBA" id="ARBA00022741"/>
    </source>
</evidence>
<dbReference type="EC" id="5.1.99.6" evidence="19"/>
<evidence type="ECO:0000259" key="21">
    <source>
        <dbReference type="PROSITE" id="PS51385"/>
    </source>
</evidence>
<dbReference type="PANTHER" id="PTHR12592:SF0">
    <property type="entry name" value="ATP-DEPENDENT (S)-NAD(P)H-HYDRATE DEHYDRATASE"/>
    <property type="match status" value="1"/>
</dbReference>
<name>A0A6G7K8Q0_9LACT</name>
<evidence type="ECO:0000256" key="7">
    <source>
        <dbReference type="ARBA" id="ARBA00022840"/>
    </source>
</evidence>
<evidence type="ECO:0000256" key="9">
    <source>
        <dbReference type="ARBA" id="ARBA00022958"/>
    </source>
</evidence>
<dbReference type="SUPFAM" id="SSF53613">
    <property type="entry name" value="Ribokinase-like"/>
    <property type="match status" value="1"/>
</dbReference>
<evidence type="ECO:0000313" key="23">
    <source>
        <dbReference type="Proteomes" id="UP000501451"/>
    </source>
</evidence>
<feature type="binding site" evidence="18">
    <location>
        <begin position="58"/>
        <end position="62"/>
    </location>
    <ligand>
        <name>(6S)-NADPHX</name>
        <dbReference type="ChEBI" id="CHEBI:64076"/>
    </ligand>
</feature>
<keyword evidence="11 18" id="KW-0413">Isomerase</keyword>
<evidence type="ECO:0000256" key="1">
    <source>
        <dbReference type="ARBA" id="ARBA00000013"/>
    </source>
</evidence>
<feature type="domain" description="YjeF C-terminal" evidence="20">
    <location>
        <begin position="222"/>
        <end position="516"/>
    </location>
</feature>
<dbReference type="HAMAP" id="MF_01966">
    <property type="entry name" value="NADHX_epimerase"/>
    <property type="match status" value="1"/>
</dbReference>
<evidence type="ECO:0000256" key="4">
    <source>
        <dbReference type="ARBA" id="ARBA00009524"/>
    </source>
</evidence>
<dbReference type="Pfam" id="PF03853">
    <property type="entry name" value="YjeF_N"/>
    <property type="match status" value="1"/>
</dbReference>
<keyword evidence="13" id="KW-0511">Multifunctional enzyme</keyword>
<dbReference type="SUPFAM" id="SSF64153">
    <property type="entry name" value="YjeF N-terminal domain-like"/>
    <property type="match status" value="1"/>
</dbReference>
<evidence type="ECO:0000256" key="8">
    <source>
        <dbReference type="ARBA" id="ARBA00022857"/>
    </source>
</evidence>
<evidence type="ECO:0000256" key="12">
    <source>
        <dbReference type="ARBA" id="ARBA00023239"/>
    </source>
</evidence>
<dbReference type="Gene3D" id="3.40.50.10260">
    <property type="entry name" value="YjeF N-terminal domain"/>
    <property type="match status" value="1"/>
</dbReference>
<feature type="binding site" evidence="17">
    <location>
        <position position="457"/>
    </location>
    <ligand>
        <name>AMP</name>
        <dbReference type="ChEBI" id="CHEBI:456215"/>
    </ligand>
</feature>
<dbReference type="InterPro" id="IPR004443">
    <property type="entry name" value="YjeF_N_dom"/>
</dbReference>
<dbReference type="KEGG" id="jar:G7057_03490"/>
<evidence type="ECO:0000256" key="5">
    <source>
        <dbReference type="ARBA" id="ARBA00022723"/>
    </source>
</evidence>
<dbReference type="GO" id="GO:0046496">
    <property type="term" value="P:nicotinamide nucleotide metabolic process"/>
    <property type="evidence" value="ECO:0007669"/>
    <property type="project" value="UniProtKB-UniRule"/>
</dbReference>
<comment type="similarity">
    <text evidence="4 19">In the C-terminal section; belongs to the NnrD/CARKD family.</text>
</comment>
<dbReference type="RefSeq" id="WP_166161379.1">
    <property type="nucleotide sequence ID" value="NZ_CP049740.1"/>
</dbReference>
<feature type="binding site" evidence="17">
    <location>
        <position position="458"/>
    </location>
    <ligand>
        <name>(6S)-NADPHX</name>
        <dbReference type="ChEBI" id="CHEBI:64076"/>
    </ligand>
</feature>
<dbReference type="GO" id="GO:0005524">
    <property type="term" value="F:ATP binding"/>
    <property type="evidence" value="ECO:0007669"/>
    <property type="project" value="UniProtKB-UniRule"/>
</dbReference>
<comment type="catalytic activity">
    <reaction evidence="15 17 19">
        <text>(6S)-NADHX + ADP = AMP + phosphate + NADH + H(+)</text>
        <dbReference type="Rhea" id="RHEA:32223"/>
        <dbReference type="ChEBI" id="CHEBI:15378"/>
        <dbReference type="ChEBI" id="CHEBI:43474"/>
        <dbReference type="ChEBI" id="CHEBI:57945"/>
        <dbReference type="ChEBI" id="CHEBI:64074"/>
        <dbReference type="ChEBI" id="CHEBI:456215"/>
        <dbReference type="ChEBI" id="CHEBI:456216"/>
        <dbReference type="EC" id="4.2.1.136"/>
    </reaction>
</comment>
<keyword evidence="10 17" id="KW-0520">NAD</keyword>
<comment type="function">
    <text evidence="17">Catalyzes the dehydration of the S-form of NAD(P)HX at the expense of ADP, which is converted to AMP. Together with NAD(P)HX epimerase, which catalyzes the epimerization of the S- and R-forms, the enzyme allows the repair of both epimers of NAD(P)HX, a damaged form of NAD(P)H that is a result of enzymatic or heat-dependent hydration.</text>
</comment>
<dbReference type="Proteomes" id="UP000501451">
    <property type="component" value="Chromosome"/>
</dbReference>
<dbReference type="InterPro" id="IPR030677">
    <property type="entry name" value="Nnr"/>
</dbReference>
<keyword evidence="7 17" id="KW-0067">ATP-binding</keyword>
<evidence type="ECO:0000256" key="13">
    <source>
        <dbReference type="ARBA" id="ARBA00023268"/>
    </source>
</evidence>
<evidence type="ECO:0000313" key="22">
    <source>
        <dbReference type="EMBL" id="QII81630.1"/>
    </source>
</evidence>
<keyword evidence="6 17" id="KW-0547">Nucleotide-binding</keyword>
<organism evidence="22 23">
    <name type="scientific">Jeotgalibaca arthritidis</name>
    <dbReference type="NCBI Taxonomy" id="1868794"/>
    <lineage>
        <taxon>Bacteria</taxon>
        <taxon>Bacillati</taxon>
        <taxon>Bacillota</taxon>
        <taxon>Bacilli</taxon>
        <taxon>Lactobacillales</taxon>
        <taxon>Carnobacteriaceae</taxon>
        <taxon>Jeotgalibaca</taxon>
    </lineage>
</organism>
<feature type="binding site" evidence="17">
    <location>
        <position position="257"/>
    </location>
    <ligand>
        <name>(6S)-NADPHX</name>
        <dbReference type="ChEBI" id="CHEBI:64076"/>
    </ligand>
</feature>
<dbReference type="HAMAP" id="MF_01965">
    <property type="entry name" value="NADHX_dehydratase"/>
    <property type="match status" value="1"/>
</dbReference>
<comment type="cofactor">
    <cofactor evidence="17">
        <name>Mg(2+)</name>
        <dbReference type="ChEBI" id="CHEBI:18420"/>
    </cofactor>
</comment>
<dbReference type="GO" id="GO:0052855">
    <property type="term" value="F:ADP-dependent NAD(P)H-hydrate dehydratase activity"/>
    <property type="evidence" value="ECO:0007669"/>
    <property type="project" value="UniProtKB-UniRule"/>
</dbReference>